<comment type="catalytic activity">
    <reaction evidence="18">
        <text>1-hexadecanoyl-2-(5-oxopentanoyl)-sn-glycero-3-phosphocholine + H2O = 5-oxopentanoate + 1-hexadecanoyl-sn-glycero-3-phosphocholine + H(+)</text>
        <dbReference type="Rhea" id="RHEA:40483"/>
        <dbReference type="ChEBI" id="CHEBI:15377"/>
        <dbReference type="ChEBI" id="CHEBI:15378"/>
        <dbReference type="ChEBI" id="CHEBI:16120"/>
        <dbReference type="ChEBI" id="CHEBI:72998"/>
        <dbReference type="ChEBI" id="CHEBI:77890"/>
    </reaction>
    <physiologicalReaction direction="left-to-right" evidence="18">
        <dbReference type="Rhea" id="RHEA:40484"/>
    </physiologicalReaction>
</comment>
<gene>
    <name evidence="31 32 33 34 35" type="primary">PLA2G7</name>
</gene>
<accession>A0A6J2LDF2</accession>
<dbReference type="Pfam" id="PF03403">
    <property type="entry name" value="PAF-AH_p_II"/>
    <property type="match status" value="1"/>
</dbReference>
<evidence type="ECO:0000256" key="14">
    <source>
        <dbReference type="ARBA" id="ARBA00036628"/>
    </source>
</evidence>
<evidence type="ECO:0000256" key="17">
    <source>
        <dbReference type="ARBA" id="ARBA00041198"/>
    </source>
</evidence>
<evidence type="ECO:0000256" key="29">
    <source>
        <dbReference type="SAM" id="SignalP"/>
    </source>
</evidence>
<keyword evidence="7 27" id="KW-0378">Hydrolase</keyword>
<keyword evidence="10" id="KW-0325">Glycoprotein</keyword>
<feature type="active site" description="Nucleophile" evidence="28">
    <location>
        <position position="271"/>
    </location>
</feature>
<feature type="chain" id="PRO_5044641162" description="Platelet-activating factor acetylhydrolase" evidence="29">
    <location>
        <begin position="22"/>
        <end position="440"/>
    </location>
</feature>
<dbReference type="GO" id="GO:0009395">
    <property type="term" value="P:phospholipid catabolic process"/>
    <property type="evidence" value="ECO:0007669"/>
    <property type="project" value="UniProtKB-KW"/>
</dbReference>
<evidence type="ECO:0000313" key="33">
    <source>
        <dbReference type="RefSeq" id="XP_035880082.1"/>
    </source>
</evidence>
<dbReference type="InterPro" id="IPR029058">
    <property type="entry name" value="AB_hydrolase_fold"/>
</dbReference>
<comment type="catalytic activity">
    <reaction evidence="23">
        <text>1-hexadecanoyl-2-(10-hydroperoxy-8E-octadecenoyl)-sn-glycero-3-phosphocholine + H2O = 10-hydroperoxy-(8E)-octadecenoate + 1-hexadecanoyl-sn-glycero-3-phosphocholine + H(+)</text>
        <dbReference type="Rhea" id="RHEA:41155"/>
        <dbReference type="ChEBI" id="CHEBI:15377"/>
        <dbReference type="ChEBI" id="CHEBI:15378"/>
        <dbReference type="ChEBI" id="CHEBI:72998"/>
        <dbReference type="ChEBI" id="CHEBI:77749"/>
        <dbReference type="ChEBI" id="CHEBI:77755"/>
    </reaction>
    <physiologicalReaction direction="left-to-right" evidence="23">
        <dbReference type="Rhea" id="RHEA:41156"/>
    </physiologicalReaction>
</comment>
<evidence type="ECO:0000256" key="18">
    <source>
        <dbReference type="ARBA" id="ARBA00047611"/>
    </source>
</evidence>
<proteinExistence type="inferred from homology"/>
<keyword evidence="9 27" id="KW-0443">Lipid metabolism</keyword>
<keyword evidence="8 27" id="KW-0442">Lipid degradation</keyword>
<evidence type="ECO:0000256" key="10">
    <source>
        <dbReference type="ARBA" id="ARBA00023180"/>
    </source>
</evidence>
<comment type="catalytic activity">
    <reaction evidence="19">
        <text>a 1-O-alkyl-2-acetyl-sn-glycero-3-phosphocholine + H2O = a 1-O-alkyl-sn-glycero-3-phosphocholine + acetate + H(+)</text>
        <dbReference type="Rhea" id="RHEA:17777"/>
        <dbReference type="ChEBI" id="CHEBI:15377"/>
        <dbReference type="ChEBI" id="CHEBI:15378"/>
        <dbReference type="ChEBI" id="CHEBI:30089"/>
        <dbReference type="ChEBI" id="CHEBI:30909"/>
        <dbReference type="ChEBI" id="CHEBI:36707"/>
        <dbReference type="EC" id="3.1.1.47"/>
    </reaction>
    <physiologicalReaction direction="left-to-right" evidence="19">
        <dbReference type="Rhea" id="RHEA:17778"/>
    </physiologicalReaction>
</comment>
<evidence type="ECO:0000256" key="12">
    <source>
        <dbReference type="ARBA" id="ARBA00036371"/>
    </source>
</evidence>
<feature type="active site" description="Charge relay system" evidence="28">
    <location>
        <position position="294"/>
    </location>
</feature>
<comment type="catalytic activity">
    <reaction evidence="21">
        <text>1-hexadecanoyl-2-(9-oxononanoyl)-sn-glycero-3-phosphocholine + H2O = 9-oxononanoate + 1-hexadecanoyl-sn-glycero-3-phosphocholine + H(+)</text>
        <dbReference type="Rhea" id="RHEA:41179"/>
        <dbReference type="ChEBI" id="CHEBI:15377"/>
        <dbReference type="ChEBI" id="CHEBI:15378"/>
        <dbReference type="ChEBI" id="CHEBI:61042"/>
        <dbReference type="ChEBI" id="CHEBI:72998"/>
        <dbReference type="ChEBI" id="CHEBI:77812"/>
    </reaction>
    <physiologicalReaction direction="left-to-right" evidence="21">
        <dbReference type="Rhea" id="RHEA:41180"/>
    </physiologicalReaction>
</comment>
<evidence type="ECO:0000256" key="11">
    <source>
        <dbReference type="ARBA" id="ARBA00023721"/>
    </source>
</evidence>
<comment type="catalytic activity">
    <reaction evidence="14">
        <text>1-O-decyl-2-acetyl-sn-glycero-3-phosphocholine + H2O = 1-O-decyl-sn-glycero-3-phosphocholine + acetate + H(+)</text>
        <dbReference type="Rhea" id="RHEA:41376"/>
        <dbReference type="ChEBI" id="CHEBI:15377"/>
        <dbReference type="ChEBI" id="CHEBI:15378"/>
        <dbReference type="ChEBI" id="CHEBI:30089"/>
        <dbReference type="ChEBI" id="CHEBI:78108"/>
        <dbReference type="ChEBI" id="CHEBI:78109"/>
    </reaction>
    <physiologicalReaction direction="left-to-right" evidence="14">
        <dbReference type="Rhea" id="RHEA:41377"/>
    </physiologicalReaction>
</comment>
<evidence type="ECO:0000256" key="7">
    <source>
        <dbReference type="ARBA" id="ARBA00022801"/>
    </source>
</evidence>
<feature type="signal peptide" evidence="29">
    <location>
        <begin position="1"/>
        <end position="21"/>
    </location>
</feature>
<dbReference type="KEGG" id="pdic:114494473"/>
<evidence type="ECO:0000256" key="8">
    <source>
        <dbReference type="ARBA" id="ARBA00022963"/>
    </source>
</evidence>
<evidence type="ECO:0000256" key="2">
    <source>
        <dbReference type="ARBA" id="ARBA00010701"/>
    </source>
</evidence>
<dbReference type="InterPro" id="IPR016715">
    <property type="entry name" value="PAF_acetylhydro_eukaryote"/>
</dbReference>
<dbReference type="CTD" id="7941"/>
<dbReference type="PANTHER" id="PTHR10272:SF12">
    <property type="entry name" value="PLATELET-ACTIVATING FACTOR ACETYLHYDROLASE"/>
    <property type="match status" value="1"/>
</dbReference>
<evidence type="ECO:0000313" key="30">
    <source>
        <dbReference type="Proteomes" id="UP000504628"/>
    </source>
</evidence>
<evidence type="ECO:0000256" key="4">
    <source>
        <dbReference type="ARBA" id="ARBA00022525"/>
    </source>
</evidence>
<comment type="catalytic activity">
    <reaction evidence="12">
        <text>1-O-tetradecyl-2-acetyl-sn-glycero-3-phosphocholine + H2O = 1-O-tetradecyl-sn-glycero-3-phosphocholine + acetate + H(+)</text>
        <dbReference type="Rhea" id="RHEA:41368"/>
        <dbReference type="ChEBI" id="CHEBI:15377"/>
        <dbReference type="ChEBI" id="CHEBI:15378"/>
        <dbReference type="ChEBI" id="CHEBI:30089"/>
        <dbReference type="ChEBI" id="CHEBI:78101"/>
        <dbReference type="ChEBI" id="CHEBI:78102"/>
    </reaction>
    <physiologicalReaction direction="left-to-right" evidence="12">
        <dbReference type="Rhea" id="RHEA:41369"/>
    </physiologicalReaction>
</comment>
<comment type="similarity">
    <text evidence="2">Belongs to the AB hydrolase superfamily. Lipase family.</text>
</comment>
<name>A0A6J2LDF2_9CHIR</name>
<sequence>MLPPKLHVLFCLCSCLTLVHPFDWHDLNPVAHIEPSARINKIQALMAAAVSGQAKIPKGSGPYSVGCTDLMSKYTPKSTFLRLYYPSEPSDHPDTVWIPNKEYFYGLSKFLGTHWLMGKILNVLFGSMKTPASWNSPMRTGEKYPLIVLSHGLGAFRTIYSAIGNELASHGFIVATVEHRDGSASATYYFNDQSAAETGNRSWLYLRTLRQGEEQAPLRSAQVQQRAKECSEALNVLLSSFPVKNVLDLDFDMQQLKDSIDRNKIAVIGHSFGGATVIQALHDDQRFRCGIALDAWMLPMDEKVYSRFSQPLFFINSERFQYPANIIKMKKCFIPGKERKMITIRGSVHQNFADFTFATGKVTGHLFTLKGEIDSNVALDLTSKASLAFLQKHLGLQKDFDQWDYLIEGEDDHLIPGTNIDTSSHGILQNSTEIDKHNAD</sequence>
<evidence type="ECO:0000256" key="13">
    <source>
        <dbReference type="ARBA" id="ARBA00036422"/>
    </source>
</evidence>
<evidence type="ECO:0000256" key="21">
    <source>
        <dbReference type="ARBA" id="ARBA00048288"/>
    </source>
</evidence>
<organism evidence="30 31">
    <name type="scientific">Phyllostomus discolor</name>
    <name type="common">pale spear-nosed bat</name>
    <dbReference type="NCBI Taxonomy" id="89673"/>
    <lineage>
        <taxon>Eukaryota</taxon>
        <taxon>Metazoa</taxon>
        <taxon>Chordata</taxon>
        <taxon>Craniata</taxon>
        <taxon>Vertebrata</taxon>
        <taxon>Euteleostomi</taxon>
        <taxon>Mammalia</taxon>
        <taxon>Eutheria</taxon>
        <taxon>Laurasiatheria</taxon>
        <taxon>Chiroptera</taxon>
        <taxon>Yangochiroptera</taxon>
        <taxon>Phyllostomidae</taxon>
        <taxon>Phyllostominae</taxon>
        <taxon>Phyllostomus</taxon>
    </lineage>
</organism>
<comment type="catalytic activity">
    <reaction evidence="16">
        <text>1-O-octadecyl-2-acetyl-sn-glycero-3-phosphocholine + H2O = 1-O-octadecyl-sn-glycero-3-phosphocholine + acetate + H(+)</text>
        <dbReference type="Rhea" id="RHEA:41183"/>
        <dbReference type="ChEBI" id="CHEBI:15377"/>
        <dbReference type="ChEBI" id="CHEBI:15378"/>
        <dbReference type="ChEBI" id="CHEBI:30089"/>
        <dbReference type="ChEBI" id="CHEBI:52450"/>
        <dbReference type="ChEBI" id="CHEBI:75216"/>
    </reaction>
    <physiologicalReaction direction="left-to-right" evidence="16">
        <dbReference type="Rhea" id="RHEA:41184"/>
    </physiologicalReaction>
</comment>
<dbReference type="Proteomes" id="UP000504628">
    <property type="component" value="Chromosome 4"/>
</dbReference>
<dbReference type="AlphaFoldDB" id="A0A6J2LDF2"/>
<keyword evidence="6 29" id="KW-0732">Signal</keyword>
<evidence type="ECO:0000256" key="23">
    <source>
        <dbReference type="ARBA" id="ARBA00048485"/>
    </source>
</evidence>
<dbReference type="RefSeq" id="XP_035880081.1">
    <property type="nucleotide sequence ID" value="XM_036024188.1"/>
</dbReference>
<reference evidence="31 32" key="1">
    <citation type="submission" date="2025-04" db="UniProtKB">
        <authorList>
            <consortium name="RefSeq"/>
        </authorList>
    </citation>
    <scope>IDENTIFICATION</scope>
    <source>
        <tissue evidence="31 32">Muscle</tissue>
    </source>
</reference>
<feature type="active site" description="Charge relay system" evidence="28">
    <location>
        <position position="349"/>
    </location>
</feature>
<evidence type="ECO:0000256" key="26">
    <source>
        <dbReference type="ARBA" id="ARBA00049210"/>
    </source>
</evidence>
<evidence type="ECO:0000256" key="27">
    <source>
        <dbReference type="PIRNR" id="PIRNR018169"/>
    </source>
</evidence>
<evidence type="ECO:0000256" key="20">
    <source>
        <dbReference type="ARBA" id="ARBA00048106"/>
    </source>
</evidence>
<evidence type="ECO:0000256" key="28">
    <source>
        <dbReference type="PIRSR" id="PIRSR018169-1"/>
    </source>
</evidence>
<comment type="catalytic activity">
    <reaction evidence="26">
        <text>1-hexadecanoyl-2-butanoyl-sn-glycero-3-phosphocholine + H2O = butanoate + 1-hexadecanoyl-sn-glycero-3-phosphocholine + H(+)</text>
        <dbReference type="Rhea" id="RHEA:41195"/>
        <dbReference type="ChEBI" id="CHEBI:15377"/>
        <dbReference type="ChEBI" id="CHEBI:15378"/>
        <dbReference type="ChEBI" id="CHEBI:17968"/>
        <dbReference type="ChEBI" id="CHEBI:72998"/>
        <dbReference type="ChEBI" id="CHEBI:77832"/>
    </reaction>
    <physiologicalReaction direction="left-to-right" evidence="26">
        <dbReference type="Rhea" id="RHEA:41196"/>
    </physiologicalReaction>
</comment>
<evidence type="ECO:0000313" key="32">
    <source>
        <dbReference type="RefSeq" id="XP_035880081.1"/>
    </source>
</evidence>
<evidence type="ECO:0000256" key="9">
    <source>
        <dbReference type="ARBA" id="ARBA00023098"/>
    </source>
</evidence>
<keyword evidence="4" id="KW-0964">Secreted</keyword>
<evidence type="ECO:0000256" key="6">
    <source>
        <dbReference type="ARBA" id="ARBA00022729"/>
    </source>
</evidence>
<comment type="catalytic activity">
    <reaction evidence="13">
        <text>1-hexadecanoyl-2-acetyl-sn-glycero-3-phosphocholine + H2O = 1-hexadecanoyl-sn-glycero-3-phosphocholine + acetate + H(+)</text>
        <dbReference type="Rhea" id="RHEA:41203"/>
        <dbReference type="ChEBI" id="CHEBI:15377"/>
        <dbReference type="ChEBI" id="CHEBI:15378"/>
        <dbReference type="ChEBI" id="CHEBI:30089"/>
        <dbReference type="ChEBI" id="CHEBI:72998"/>
        <dbReference type="ChEBI" id="CHEBI:75219"/>
    </reaction>
    <physiologicalReaction direction="left-to-right" evidence="13">
        <dbReference type="Rhea" id="RHEA:41204"/>
    </physiologicalReaction>
</comment>
<dbReference type="GO" id="GO:0005576">
    <property type="term" value="C:extracellular region"/>
    <property type="evidence" value="ECO:0007669"/>
    <property type="project" value="UniProtKB-SubCell"/>
</dbReference>
<dbReference type="FunFam" id="3.40.50.1820:FF:000062">
    <property type="entry name" value="Platelet-activating factor acetylhydrolase"/>
    <property type="match status" value="1"/>
</dbReference>
<dbReference type="RefSeq" id="XP_028365426.1">
    <property type="nucleotide sequence ID" value="XM_028509625.2"/>
</dbReference>
<dbReference type="OrthoDB" id="2363873at2759"/>
<protein>
    <recommendedName>
        <fullName evidence="17 27">Platelet-activating factor acetylhydrolase</fullName>
        <ecNumber evidence="3 27">3.1.1.47</ecNumber>
    </recommendedName>
</protein>
<comment type="catalytic activity">
    <reaction evidence="20">
        <text>1-hexadecanoyl-2-propionyl-sn-glycero-3-phosphocholine + H2O = propanoate + 1-hexadecanoyl-sn-glycero-3-phosphocholine + H(+)</text>
        <dbReference type="Rhea" id="RHEA:41191"/>
        <dbReference type="ChEBI" id="CHEBI:15377"/>
        <dbReference type="ChEBI" id="CHEBI:15378"/>
        <dbReference type="ChEBI" id="CHEBI:17272"/>
        <dbReference type="ChEBI" id="CHEBI:72998"/>
        <dbReference type="ChEBI" id="CHEBI:77831"/>
    </reaction>
    <physiologicalReaction direction="left-to-right" evidence="20">
        <dbReference type="Rhea" id="RHEA:41192"/>
    </physiologicalReaction>
</comment>
<comment type="catalytic activity">
    <reaction evidence="15">
        <text>1-O-dodecyl-2-acetyl-sn-glycero-3-phosphocholine + H2O = 1-O-dodecyl-sn-glycero-3-phosphocholine + acetate + H(+)</text>
        <dbReference type="Rhea" id="RHEA:41372"/>
        <dbReference type="ChEBI" id="CHEBI:15377"/>
        <dbReference type="ChEBI" id="CHEBI:15378"/>
        <dbReference type="ChEBI" id="CHEBI:30089"/>
        <dbReference type="ChEBI" id="CHEBI:78103"/>
        <dbReference type="ChEBI" id="CHEBI:78104"/>
    </reaction>
    <physiologicalReaction direction="left-to-right" evidence="15">
        <dbReference type="Rhea" id="RHEA:41373"/>
    </physiologicalReaction>
</comment>
<comment type="catalytic activity">
    <reaction evidence="22">
        <text>1-hexadecanoyl-2-glutaroyl-sn-glycero-3-phosphocholine + H2O = glutarate + 1-hexadecanoyl-sn-glycero-3-phosphocholine + H(+)</text>
        <dbReference type="Rhea" id="RHEA:41159"/>
        <dbReference type="ChEBI" id="CHEBI:15377"/>
        <dbReference type="ChEBI" id="CHEBI:15378"/>
        <dbReference type="ChEBI" id="CHEBI:30921"/>
        <dbReference type="ChEBI" id="CHEBI:72998"/>
        <dbReference type="ChEBI" id="CHEBI:77756"/>
    </reaction>
    <physiologicalReaction direction="left-to-right" evidence="22">
        <dbReference type="Rhea" id="RHEA:41160"/>
    </physiologicalReaction>
</comment>
<evidence type="ECO:0000256" key="15">
    <source>
        <dbReference type="ARBA" id="ARBA00036806"/>
    </source>
</evidence>
<evidence type="ECO:0000256" key="24">
    <source>
        <dbReference type="ARBA" id="ARBA00048886"/>
    </source>
</evidence>
<evidence type="ECO:0000256" key="19">
    <source>
        <dbReference type="ARBA" id="ARBA00048078"/>
    </source>
</evidence>
<evidence type="ECO:0000256" key="22">
    <source>
        <dbReference type="ARBA" id="ARBA00048471"/>
    </source>
</evidence>
<dbReference type="RefSeq" id="XP_035880082.1">
    <property type="nucleotide sequence ID" value="XM_036024189.1"/>
</dbReference>
<dbReference type="EC" id="3.1.1.47" evidence="3 27"/>
<comment type="catalytic activity">
    <reaction evidence="25">
        <text>1-hexadecanoyl-2-pentanoyl-sn-glycero-3-phosphocholine + H2O = pentanoate + 1-hexadecanoyl-sn-glycero-3-phosphocholine + H(+)</text>
        <dbReference type="Rhea" id="RHEA:41199"/>
        <dbReference type="ChEBI" id="CHEBI:15377"/>
        <dbReference type="ChEBI" id="CHEBI:15378"/>
        <dbReference type="ChEBI" id="CHEBI:31011"/>
        <dbReference type="ChEBI" id="CHEBI:72998"/>
        <dbReference type="ChEBI" id="CHEBI:77833"/>
    </reaction>
    <physiologicalReaction direction="left-to-right" evidence="25">
        <dbReference type="Rhea" id="RHEA:41200"/>
    </physiologicalReaction>
</comment>
<evidence type="ECO:0000313" key="31">
    <source>
        <dbReference type="RefSeq" id="XP_028365426.1"/>
    </source>
</evidence>
<dbReference type="PANTHER" id="PTHR10272">
    <property type="entry name" value="PLATELET-ACTIVATING FACTOR ACETYLHYDROLASE"/>
    <property type="match status" value="1"/>
</dbReference>
<dbReference type="GeneID" id="114494473"/>
<evidence type="ECO:0000256" key="5">
    <source>
        <dbReference type="ARBA" id="ARBA00022668"/>
    </source>
</evidence>
<evidence type="ECO:0000313" key="34">
    <source>
        <dbReference type="RefSeq" id="XP_035880083.1"/>
    </source>
</evidence>
<evidence type="ECO:0000256" key="25">
    <source>
        <dbReference type="ARBA" id="ARBA00049093"/>
    </source>
</evidence>
<dbReference type="RefSeq" id="XP_035880084.1">
    <property type="nucleotide sequence ID" value="XM_036024191.1"/>
</dbReference>
<dbReference type="PIRSF" id="PIRSF018169">
    <property type="entry name" value="PAF_acetylhydrolase"/>
    <property type="match status" value="1"/>
</dbReference>
<keyword evidence="5" id="KW-1208">Phospholipid metabolism</keyword>
<dbReference type="RefSeq" id="XP_035880083.1">
    <property type="nucleotide sequence ID" value="XM_036024190.1"/>
</dbReference>
<dbReference type="Gene3D" id="3.40.50.1820">
    <property type="entry name" value="alpha/beta hydrolase"/>
    <property type="match status" value="1"/>
</dbReference>
<evidence type="ECO:0000256" key="1">
    <source>
        <dbReference type="ARBA" id="ARBA00004239"/>
    </source>
</evidence>
<evidence type="ECO:0000256" key="3">
    <source>
        <dbReference type="ARBA" id="ARBA00013201"/>
    </source>
</evidence>
<keyword evidence="5" id="KW-0595">Phospholipid degradation</keyword>
<comment type="subcellular location">
    <subcellularLocation>
        <location evidence="1">Secreted</location>
        <location evidence="1">Extracellular space</location>
    </subcellularLocation>
</comment>
<dbReference type="GO" id="GO:0003847">
    <property type="term" value="F:1-alkyl-2-acetylglycerophosphocholine esterase activity"/>
    <property type="evidence" value="ECO:0007669"/>
    <property type="project" value="UniProtKB-UniRule"/>
</dbReference>
<evidence type="ECO:0000313" key="35">
    <source>
        <dbReference type="RefSeq" id="XP_035880084.1"/>
    </source>
</evidence>
<comment type="catalytic activity">
    <reaction evidence="11">
        <text>1-O-hexadecyl-2-acetyl-sn-glycero-3-phosphocholine + H2O = 1-O-hexadecyl-sn-glycero-3-phosphocholine + acetate + H(+)</text>
        <dbReference type="Rhea" id="RHEA:40479"/>
        <dbReference type="ChEBI" id="CHEBI:15377"/>
        <dbReference type="ChEBI" id="CHEBI:15378"/>
        <dbReference type="ChEBI" id="CHEBI:30089"/>
        <dbReference type="ChEBI" id="CHEBI:44811"/>
        <dbReference type="ChEBI" id="CHEBI:64496"/>
    </reaction>
    <physiologicalReaction direction="left-to-right" evidence="11">
        <dbReference type="Rhea" id="RHEA:40480"/>
    </physiologicalReaction>
</comment>
<keyword evidence="30" id="KW-1185">Reference proteome</keyword>
<dbReference type="SUPFAM" id="SSF53474">
    <property type="entry name" value="alpha/beta-Hydrolases"/>
    <property type="match status" value="1"/>
</dbReference>
<evidence type="ECO:0000256" key="16">
    <source>
        <dbReference type="ARBA" id="ARBA00036871"/>
    </source>
</evidence>
<comment type="catalytic activity">
    <reaction evidence="24">
        <text>1-hexadecanoyl-2-[9-hydroperoxy-(10E-octadecenoyl)]-sn-glycero-3-phosphocholine + H2O = 9-hydroperoxy-10E-octadecenoate + 1-hexadecanoyl-sn-glycero-3-phosphocholine + H(+)</text>
        <dbReference type="Rhea" id="RHEA:41151"/>
        <dbReference type="ChEBI" id="CHEBI:15377"/>
        <dbReference type="ChEBI" id="CHEBI:15378"/>
        <dbReference type="ChEBI" id="CHEBI:72998"/>
        <dbReference type="ChEBI" id="CHEBI:77753"/>
        <dbReference type="ChEBI" id="CHEBI:77754"/>
    </reaction>
    <physiologicalReaction direction="left-to-right" evidence="24">
        <dbReference type="Rhea" id="RHEA:41152"/>
    </physiologicalReaction>
</comment>